<reference evidence="3 4" key="1">
    <citation type="submission" date="2023-09" db="EMBL/GenBank/DDBJ databases">
        <authorList>
            <person name="Golyshina O.V."/>
            <person name="Lunev E.A."/>
            <person name="Bargiela R."/>
            <person name="Gaines M.C."/>
            <person name="Daum B."/>
            <person name="Bale N.J."/>
            <person name="Koenen M."/>
            <person name="Sinninghe Damst J.S."/>
            <person name="Yakimov M."/>
            <person name="Golyshin P.N."/>
        </authorList>
    </citation>
    <scope>NUCLEOTIDE SEQUENCE [LARGE SCALE GENOMIC DNA]</scope>
    <source>
        <strain evidence="3 4">M1</strain>
    </source>
</reference>
<evidence type="ECO:0000313" key="4">
    <source>
        <dbReference type="Proteomes" id="UP001451606"/>
    </source>
</evidence>
<dbReference type="PANTHER" id="PTHR43377">
    <property type="entry name" value="BILIVERDIN REDUCTASE A"/>
    <property type="match status" value="1"/>
</dbReference>
<accession>A0AAX4NGT7</accession>
<evidence type="ECO:0000259" key="2">
    <source>
        <dbReference type="Pfam" id="PF22725"/>
    </source>
</evidence>
<protein>
    <submittedName>
        <fullName evidence="3">Gfo/Idh/MocA family oxidoreductase</fullName>
    </submittedName>
</protein>
<feature type="domain" description="GFO/IDH/MocA-like oxidoreductase" evidence="2">
    <location>
        <begin position="129"/>
        <end position="244"/>
    </location>
</feature>
<organism evidence="3 4">
    <name type="scientific">Oxyplasma meridianum</name>
    <dbReference type="NCBI Taxonomy" id="3073602"/>
    <lineage>
        <taxon>Archaea</taxon>
        <taxon>Methanobacteriati</taxon>
        <taxon>Thermoplasmatota</taxon>
        <taxon>Thermoplasmata</taxon>
        <taxon>Thermoplasmatales</taxon>
        <taxon>Thermoplasmataceae</taxon>
        <taxon>Oxyplasma</taxon>
    </lineage>
</organism>
<dbReference type="AlphaFoldDB" id="A0AAX4NGT7"/>
<dbReference type="PANTHER" id="PTHR43377:SF1">
    <property type="entry name" value="BILIVERDIN REDUCTASE A"/>
    <property type="match status" value="1"/>
</dbReference>
<dbReference type="RefSeq" id="WP_393971948.1">
    <property type="nucleotide sequence ID" value="NZ_CP133772.1"/>
</dbReference>
<sequence length="323" mass="36807">MKVTLIGGNGFGKLHGESYKQLGIEFSVYDRNPEVLEYYRKNYGVKEVFDNIDDAIHSNSDIADIVLPHKMHRDISIRCMELGKHVIMEKPIATTIEEATEIIEASVKNNVKFMVAEQYNFDPSLNMAIKLVNENMIGKVHTILVRDQREYKKTGWRSKKEEMGGGALIDGGIHYIETILDIGGDYSRIDSYSYHGGSSLEGEDTTVALFHFTSGSHGMFFYSWAYRSFPRLPSYEIIGSEGSIYEDIKSRPLEEFKSMTGLRYVYGNPVLNGEKVEIHQEDVFNLEIKGFVDSVKNNTEVPYSHNKAIRNLRSILDIYRKGD</sequence>
<dbReference type="InterPro" id="IPR000683">
    <property type="entry name" value="Gfo/Idh/MocA-like_OxRdtase_N"/>
</dbReference>
<dbReference type="EMBL" id="CP133772">
    <property type="protein sequence ID" value="WYX99991.1"/>
    <property type="molecule type" value="Genomic_DNA"/>
</dbReference>
<dbReference type="Pfam" id="PF01408">
    <property type="entry name" value="GFO_IDH_MocA"/>
    <property type="match status" value="1"/>
</dbReference>
<name>A0AAX4NGT7_9ARCH</name>
<dbReference type="InterPro" id="IPR051450">
    <property type="entry name" value="Gfo/Idh/MocA_Oxidoreductases"/>
</dbReference>
<feature type="domain" description="Gfo/Idh/MocA-like oxidoreductase N-terminal" evidence="1">
    <location>
        <begin position="2"/>
        <end position="116"/>
    </location>
</feature>
<dbReference type="Gene3D" id="3.30.360.10">
    <property type="entry name" value="Dihydrodipicolinate Reductase, domain 2"/>
    <property type="match status" value="1"/>
</dbReference>
<dbReference type="SUPFAM" id="SSF51735">
    <property type="entry name" value="NAD(P)-binding Rossmann-fold domains"/>
    <property type="match status" value="1"/>
</dbReference>
<dbReference type="Proteomes" id="UP001451606">
    <property type="component" value="Chromosome"/>
</dbReference>
<evidence type="ECO:0000259" key="1">
    <source>
        <dbReference type="Pfam" id="PF01408"/>
    </source>
</evidence>
<dbReference type="Pfam" id="PF22725">
    <property type="entry name" value="GFO_IDH_MocA_C3"/>
    <property type="match status" value="1"/>
</dbReference>
<dbReference type="Gene3D" id="3.40.50.720">
    <property type="entry name" value="NAD(P)-binding Rossmann-like Domain"/>
    <property type="match status" value="1"/>
</dbReference>
<dbReference type="InterPro" id="IPR036291">
    <property type="entry name" value="NAD(P)-bd_dom_sf"/>
</dbReference>
<dbReference type="GO" id="GO:0000166">
    <property type="term" value="F:nucleotide binding"/>
    <property type="evidence" value="ECO:0007669"/>
    <property type="project" value="InterPro"/>
</dbReference>
<dbReference type="GeneID" id="95967268"/>
<proteinExistence type="predicted"/>
<keyword evidence="4" id="KW-1185">Reference proteome</keyword>
<dbReference type="InterPro" id="IPR055170">
    <property type="entry name" value="GFO_IDH_MocA-like_dom"/>
</dbReference>
<dbReference type="KEGG" id="omr:OXIME_000541"/>
<dbReference type="SUPFAM" id="SSF55347">
    <property type="entry name" value="Glyceraldehyde-3-phosphate dehydrogenase-like, C-terminal domain"/>
    <property type="match status" value="1"/>
</dbReference>
<evidence type="ECO:0000313" key="3">
    <source>
        <dbReference type="EMBL" id="WYX99991.1"/>
    </source>
</evidence>
<gene>
    <name evidence="3" type="ORF">OXIME_000541</name>
</gene>